<gene>
    <name evidence="1" type="ORF">BJ212DRAFT_1289766</name>
</gene>
<proteinExistence type="predicted"/>
<sequence>MQDTWNVVYKDIPHTVTIDGPVMALATQQLSEWHNGVGTTAITVLTHFMSSQDNVETDEDRKNFVKNLHLKLAFLYGTVTKDGKFKQPFQSELLIQVLIQHGDTCVSELKVNSKGKAIKVPHTMNKASGKPSSALKAFSDTNYSEVTRGYMKSINHLQESVIWDIWECTKDIAAKRCGAPATLNSKDSDDERALIYNDW</sequence>
<reference evidence="1" key="1">
    <citation type="journal article" date="2020" name="New Phytol.">
        <title>Comparative genomics reveals dynamic genome evolution in host specialist ectomycorrhizal fungi.</title>
        <authorList>
            <person name="Lofgren L.A."/>
            <person name="Nguyen N.H."/>
            <person name="Vilgalys R."/>
            <person name="Ruytinx J."/>
            <person name="Liao H.L."/>
            <person name="Branco S."/>
            <person name="Kuo A."/>
            <person name="LaButti K."/>
            <person name="Lipzen A."/>
            <person name="Andreopoulos W."/>
            <person name="Pangilinan J."/>
            <person name="Riley R."/>
            <person name="Hundley H."/>
            <person name="Na H."/>
            <person name="Barry K."/>
            <person name="Grigoriev I.V."/>
            <person name="Stajich J.E."/>
            <person name="Kennedy P.G."/>
        </authorList>
    </citation>
    <scope>NUCLEOTIDE SEQUENCE</scope>
    <source>
        <strain evidence="1">MN1</strain>
    </source>
</reference>
<evidence type="ECO:0000313" key="2">
    <source>
        <dbReference type="Proteomes" id="UP000807769"/>
    </source>
</evidence>
<evidence type="ECO:0000313" key="1">
    <source>
        <dbReference type="EMBL" id="KAG1797297.1"/>
    </source>
</evidence>
<comment type="caution">
    <text evidence="1">The sequence shown here is derived from an EMBL/GenBank/DDBJ whole genome shotgun (WGS) entry which is preliminary data.</text>
</comment>
<accession>A0A9P7IYD8</accession>
<dbReference type="OrthoDB" id="2678783at2759"/>
<protein>
    <submittedName>
        <fullName evidence="1">Uncharacterized protein</fullName>
    </submittedName>
</protein>
<organism evidence="1 2">
    <name type="scientific">Suillus subaureus</name>
    <dbReference type="NCBI Taxonomy" id="48587"/>
    <lineage>
        <taxon>Eukaryota</taxon>
        <taxon>Fungi</taxon>
        <taxon>Dikarya</taxon>
        <taxon>Basidiomycota</taxon>
        <taxon>Agaricomycotina</taxon>
        <taxon>Agaricomycetes</taxon>
        <taxon>Agaricomycetidae</taxon>
        <taxon>Boletales</taxon>
        <taxon>Suillineae</taxon>
        <taxon>Suillaceae</taxon>
        <taxon>Suillus</taxon>
    </lineage>
</organism>
<dbReference type="AlphaFoldDB" id="A0A9P7IYD8"/>
<dbReference type="EMBL" id="JABBWG010000217">
    <property type="protein sequence ID" value="KAG1797297.1"/>
    <property type="molecule type" value="Genomic_DNA"/>
</dbReference>
<dbReference type="RefSeq" id="XP_041185476.1">
    <property type="nucleotide sequence ID" value="XM_041332070.1"/>
</dbReference>
<dbReference type="GeneID" id="64626087"/>
<keyword evidence="2" id="KW-1185">Reference proteome</keyword>
<dbReference type="Proteomes" id="UP000807769">
    <property type="component" value="Unassembled WGS sequence"/>
</dbReference>
<name>A0A9P7IYD8_9AGAM</name>